<keyword evidence="3" id="KW-0732">Signal</keyword>
<feature type="chain" id="PRO_5038366302" evidence="3">
    <location>
        <begin position="23"/>
        <end position="237"/>
    </location>
</feature>
<accession>H5XRA2</accession>
<evidence type="ECO:0000259" key="4">
    <source>
        <dbReference type="PROSITE" id="PS51123"/>
    </source>
</evidence>
<dbReference type="Proteomes" id="UP000002791">
    <property type="component" value="Chromosome"/>
</dbReference>
<dbReference type="STRING" id="882082.SaccyDRAFT_4575"/>
<dbReference type="PANTHER" id="PTHR30329:SF21">
    <property type="entry name" value="LIPOPROTEIN YIAD-RELATED"/>
    <property type="match status" value="1"/>
</dbReference>
<evidence type="ECO:0000256" key="3">
    <source>
        <dbReference type="SAM" id="SignalP"/>
    </source>
</evidence>
<dbReference type="InterPro" id="IPR006665">
    <property type="entry name" value="OmpA-like"/>
</dbReference>
<gene>
    <name evidence="5" type="ORF">SaccyDRAFT_4575</name>
</gene>
<dbReference type="GO" id="GO:0016020">
    <property type="term" value="C:membrane"/>
    <property type="evidence" value="ECO:0007669"/>
    <property type="project" value="UniProtKB-UniRule"/>
</dbReference>
<dbReference type="HOGENOM" id="CLU_1189209_0_0_11"/>
<organism evidence="5 6">
    <name type="scientific">Saccharomonospora cyanea NA-134</name>
    <dbReference type="NCBI Taxonomy" id="882082"/>
    <lineage>
        <taxon>Bacteria</taxon>
        <taxon>Bacillati</taxon>
        <taxon>Actinomycetota</taxon>
        <taxon>Actinomycetes</taxon>
        <taxon>Pseudonocardiales</taxon>
        <taxon>Pseudonocardiaceae</taxon>
        <taxon>Saccharomonospora</taxon>
    </lineage>
</organism>
<dbReference type="eggNOG" id="COG2885">
    <property type="taxonomic scope" value="Bacteria"/>
</dbReference>
<keyword evidence="1" id="KW-0472">Membrane</keyword>
<dbReference type="AlphaFoldDB" id="H5XRA2"/>
<dbReference type="PANTHER" id="PTHR30329">
    <property type="entry name" value="STATOR ELEMENT OF FLAGELLAR MOTOR COMPLEX"/>
    <property type="match status" value="1"/>
</dbReference>
<sequence>MPAPRVLAALAALAVLVSGVLASVATLVERDGIEADLTTRSREALARYRVPADVVDFSGRDATVSARSPRSALLAKAVVESVDGVRSVDVVTTGSHDGPPGAHLGALVDPGTDDAAAKARLQWSLDRVLADTPITFLPDSARLTSDGEAAVAKVAESLVEAPTDWRFEVGGHVARVPGADPESAEELSYERAEAVTEELVNLGISPEQVEAVGYGDTRPLSEHGTSPTDRRVEISVR</sequence>
<dbReference type="InterPro" id="IPR050330">
    <property type="entry name" value="Bact_OuterMem_StrucFunc"/>
</dbReference>
<feature type="domain" description="OmpA-like" evidence="4">
    <location>
        <begin position="123"/>
        <end position="237"/>
    </location>
</feature>
<feature type="region of interest" description="Disordered" evidence="2">
    <location>
        <begin position="212"/>
        <end position="237"/>
    </location>
</feature>
<dbReference type="Pfam" id="PF00691">
    <property type="entry name" value="OmpA"/>
    <property type="match status" value="1"/>
</dbReference>
<dbReference type="OrthoDB" id="3555397at2"/>
<proteinExistence type="predicted"/>
<feature type="signal peptide" evidence="3">
    <location>
        <begin position="1"/>
        <end position="22"/>
    </location>
</feature>
<dbReference type="EMBL" id="CM001440">
    <property type="protein sequence ID" value="EHR63383.1"/>
    <property type="molecule type" value="Genomic_DNA"/>
</dbReference>
<dbReference type="PROSITE" id="PS51123">
    <property type="entry name" value="OMPA_2"/>
    <property type="match status" value="1"/>
</dbReference>
<dbReference type="InterPro" id="IPR036737">
    <property type="entry name" value="OmpA-like_sf"/>
</dbReference>
<feature type="compositionally biased region" description="Basic and acidic residues" evidence="2">
    <location>
        <begin position="228"/>
        <end position="237"/>
    </location>
</feature>
<dbReference type="SUPFAM" id="SSF103088">
    <property type="entry name" value="OmpA-like"/>
    <property type="match status" value="1"/>
</dbReference>
<protein>
    <submittedName>
        <fullName evidence="5">Outer membrane protein/peptidoglycan-associated (Lipo)protein</fullName>
    </submittedName>
</protein>
<dbReference type="RefSeq" id="WP_005459639.1">
    <property type="nucleotide sequence ID" value="NZ_CM001440.1"/>
</dbReference>
<evidence type="ECO:0000313" key="5">
    <source>
        <dbReference type="EMBL" id="EHR63383.1"/>
    </source>
</evidence>
<evidence type="ECO:0000313" key="6">
    <source>
        <dbReference type="Proteomes" id="UP000002791"/>
    </source>
</evidence>
<dbReference type="CDD" id="cd07185">
    <property type="entry name" value="OmpA_C-like"/>
    <property type="match status" value="1"/>
</dbReference>
<evidence type="ECO:0000256" key="1">
    <source>
        <dbReference type="PROSITE-ProRule" id="PRU00473"/>
    </source>
</evidence>
<keyword evidence="6" id="KW-1185">Reference proteome</keyword>
<name>H5XRA2_9PSEU</name>
<dbReference type="Gene3D" id="3.30.1330.60">
    <property type="entry name" value="OmpA-like domain"/>
    <property type="match status" value="1"/>
</dbReference>
<evidence type="ECO:0000256" key="2">
    <source>
        <dbReference type="SAM" id="MobiDB-lite"/>
    </source>
</evidence>
<reference evidence="5 6" key="1">
    <citation type="submission" date="2011-11" db="EMBL/GenBank/DDBJ databases">
        <title>The Noncontiguous Finished sequence of Saccharomonospora cyanea NA-134.</title>
        <authorList>
            <consortium name="US DOE Joint Genome Institute"/>
            <person name="Lucas S."/>
            <person name="Han J."/>
            <person name="Lapidus A."/>
            <person name="Cheng J.-F."/>
            <person name="Goodwin L."/>
            <person name="Pitluck S."/>
            <person name="Peters L."/>
            <person name="Ovchinnikova G."/>
            <person name="Lu M."/>
            <person name="Detter J.C."/>
            <person name="Han C."/>
            <person name="Tapia R."/>
            <person name="Land M."/>
            <person name="Hauser L."/>
            <person name="Kyrpides N."/>
            <person name="Ivanova N."/>
            <person name="Pagani I."/>
            <person name="Brambilla E.-M."/>
            <person name="Klenk H.-P."/>
            <person name="Woyke T."/>
        </authorList>
    </citation>
    <scope>NUCLEOTIDE SEQUENCE [LARGE SCALE GENOMIC DNA]</scope>
    <source>
        <strain evidence="5 6">NA-134</strain>
    </source>
</reference>